<name>A0A5B6W2U2_9ROSI</name>
<dbReference type="Gene3D" id="3.60.10.10">
    <property type="entry name" value="Endonuclease/exonuclease/phosphatase"/>
    <property type="match status" value="1"/>
</dbReference>
<keyword evidence="2" id="KW-0548">Nucleotidyltransferase</keyword>
<dbReference type="OrthoDB" id="428918at2759"/>
<accession>A0A5B6W2U2</accession>
<keyword evidence="3" id="KW-1185">Reference proteome</keyword>
<dbReference type="InterPro" id="IPR000477">
    <property type="entry name" value="RT_dom"/>
</dbReference>
<dbReference type="GO" id="GO:0003964">
    <property type="term" value="F:RNA-directed DNA polymerase activity"/>
    <property type="evidence" value="ECO:0007669"/>
    <property type="project" value="UniProtKB-KW"/>
</dbReference>
<dbReference type="GO" id="GO:0003676">
    <property type="term" value="F:nucleic acid binding"/>
    <property type="evidence" value="ECO:0007669"/>
    <property type="project" value="InterPro"/>
</dbReference>
<dbReference type="PANTHER" id="PTHR33116">
    <property type="entry name" value="REVERSE TRANSCRIPTASE ZINC-BINDING DOMAIN-CONTAINING PROTEIN-RELATED-RELATED"/>
    <property type="match status" value="1"/>
</dbReference>
<dbReference type="Proteomes" id="UP000325315">
    <property type="component" value="Unassembled WGS sequence"/>
</dbReference>
<organism evidence="2 3">
    <name type="scientific">Gossypium australe</name>
    <dbReference type="NCBI Taxonomy" id="47621"/>
    <lineage>
        <taxon>Eukaryota</taxon>
        <taxon>Viridiplantae</taxon>
        <taxon>Streptophyta</taxon>
        <taxon>Embryophyta</taxon>
        <taxon>Tracheophyta</taxon>
        <taxon>Spermatophyta</taxon>
        <taxon>Magnoliopsida</taxon>
        <taxon>eudicotyledons</taxon>
        <taxon>Gunneridae</taxon>
        <taxon>Pentapetalae</taxon>
        <taxon>rosids</taxon>
        <taxon>malvids</taxon>
        <taxon>Malvales</taxon>
        <taxon>Malvaceae</taxon>
        <taxon>Malvoideae</taxon>
        <taxon>Gossypium</taxon>
    </lineage>
</organism>
<reference evidence="3" key="1">
    <citation type="journal article" date="2019" name="Plant Biotechnol. J.">
        <title>Genome sequencing of the Australian wild diploid species Gossypium australe highlights disease resistance and delayed gland morphogenesis.</title>
        <authorList>
            <person name="Cai Y."/>
            <person name="Cai X."/>
            <person name="Wang Q."/>
            <person name="Wang P."/>
            <person name="Zhang Y."/>
            <person name="Cai C."/>
            <person name="Xu Y."/>
            <person name="Wang K."/>
            <person name="Zhou Z."/>
            <person name="Wang C."/>
            <person name="Geng S."/>
            <person name="Li B."/>
            <person name="Dong Q."/>
            <person name="Hou Y."/>
            <person name="Wang H."/>
            <person name="Ai P."/>
            <person name="Liu Z."/>
            <person name="Yi F."/>
            <person name="Sun M."/>
            <person name="An G."/>
            <person name="Cheng J."/>
            <person name="Zhang Y."/>
            <person name="Shi Q."/>
            <person name="Xie Y."/>
            <person name="Shi X."/>
            <person name="Chang Y."/>
            <person name="Huang F."/>
            <person name="Chen Y."/>
            <person name="Hong S."/>
            <person name="Mi L."/>
            <person name="Sun Q."/>
            <person name="Zhang L."/>
            <person name="Zhou B."/>
            <person name="Peng R."/>
            <person name="Zhang X."/>
            <person name="Liu F."/>
        </authorList>
    </citation>
    <scope>NUCLEOTIDE SEQUENCE [LARGE SCALE GENOMIC DNA]</scope>
    <source>
        <strain evidence="3">cv. PA1801</strain>
    </source>
</reference>
<dbReference type="Pfam" id="PF00078">
    <property type="entry name" value="RVT_1"/>
    <property type="match status" value="1"/>
</dbReference>
<sequence length="1205" mass="137437">METKLNKKQMEKARRSCGFNYGIDIEAEGSRGGLCLAWKSVNMVTLRSYSKWHIDVLVREGCTQQEWRFTGFYGSPYLKDKNFVWNLLRRLSQDGSYPWLVAGDFNEILYSFEKSGGAPRDHKRMEAFRDTLEDQLVDIGFSGTWFTWERGNLPETNIRERLDRGWQMMRENQSTCSGPGRFRFEAWWSMEETFEGLLKEFWFSCQLPLWDRLMRLQLCLKDWAGSIRRGRVGIKKRLTKELEFFLGQERDDETMSKIIDTKIHLNLEIDREEVYWEQRARVNWLQLGDKNTAYFHKWATSRKMTNSITKLLSDDGREITEASTIIETATEFFENLFASQDGGDSQKVLDGIQRTISNETNEFLLSPFREEEVWAALKSGEVMKFCLGILNEGKGVGPVNATEIVLIPKIPNPSTLVNFRPISLCSVLYKIVAKTIANRLQNVIGGCIDEVQSAFVPGRLITDNVLLAYEILHTFRQKRTGLKGFMAVKLDMSKAYDRVEWDFVKKVMLKMGFEQEWVGLIMKCISSVSYAVNINGHRGLSSLMRIAKKSGLVKGVKVSRKGPEISHLLFADDCMMFGEATEQGAKNMKDILNEYAKCSGQCVNFNKSTIFYSSNTSQAAKESVTAMLGVRNSSNPEKYLGLPNMLGKKKKAAFQNILDKISLKIDSWSTRFLSQGGKEIFIKSVLQAIPTYPMSCFLLPKTLCEMIEGKLARFWWQKGAGKRGIHWCKWSHLCRSKEEGGLGFRNMAQFNVALLAKQGWRLLTSPNSLVARVFKAKYYPDCGFRDSHLGNSSSYVWRSIWAAKATLEMGLIWRVGSGEKISVFNDAWIPKYGNVRLIPYVDNLHFVKVAELINSNQRKWNRSLIESTFPANEAELILQIPLTQHSQGDLLVWAGELSGEFSVRSSYKLLQNNDPTVYDLQDIYDGFYSKLWKIDIPLKIKLFIWKISLNYIATRVNMSFRNLTSSSLCPRCGSGEETTNHLFRVCPTSVMIWSDLPEIVTVFSSSTDFVEWLTKTLANLSLTELDAIRRVNQSTLTETVKWRSPLCQTVKINFDGAFDARFKLSASGVVVRDHQGFALLSSTELHEGVVSPFVAEAIACRRATQLALEINNGKVIIEGDSLSIIKKCNTNVIDKSQVGSFIHDIQELKNRVPHVRFEFVPRSANTLAHILATETLRRKESVYLENGVPPYAENQLKTEYAREPD</sequence>
<keyword evidence="2" id="KW-0808">Transferase</keyword>
<dbReference type="InterPro" id="IPR026960">
    <property type="entry name" value="RVT-Znf"/>
</dbReference>
<dbReference type="InterPro" id="IPR036691">
    <property type="entry name" value="Endo/exonu/phosph_ase_sf"/>
</dbReference>
<feature type="domain" description="Reverse transcriptase" evidence="1">
    <location>
        <begin position="388"/>
        <end position="644"/>
    </location>
</feature>
<dbReference type="CDD" id="cd01650">
    <property type="entry name" value="RT_nLTR_like"/>
    <property type="match status" value="1"/>
</dbReference>
<evidence type="ECO:0000313" key="2">
    <source>
        <dbReference type="EMBL" id="KAA3475505.1"/>
    </source>
</evidence>
<dbReference type="InterPro" id="IPR044730">
    <property type="entry name" value="RNase_H-like_dom_plant"/>
</dbReference>
<dbReference type="PANTHER" id="PTHR33116:SF86">
    <property type="entry name" value="REVERSE TRANSCRIPTASE DOMAIN-CONTAINING PROTEIN"/>
    <property type="match status" value="1"/>
</dbReference>
<dbReference type="PROSITE" id="PS50878">
    <property type="entry name" value="RT_POL"/>
    <property type="match status" value="1"/>
</dbReference>
<dbReference type="Pfam" id="PF13456">
    <property type="entry name" value="RVT_3"/>
    <property type="match status" value="1"/>
</dbReference>
<dbReference type="AlphaFoldDB" id="A0A5B6W2U2"/>
<dbReference type="SUPFAM" id="SSF56219">
    <property type="entry name" value="DNase I-like"/>
    <property type="match status" value="1"/>
</dbReference>
<protein>
    <submittedName>
        <fullName evidence="2">Reverse transcriptase</fullName>
    </submittedName>
</protein>
<comment type="caution">
    <text evidence="2">The sequence shown here is derived from an EMBL/GenBank/DDBJ whole genome shotgun (WGS) entry which is preliminary data.</text>
</comment>
<dbReference type="Pfam" id="PF13966">
    <property type="entry name" value="zf-RVT"/>
    <property type="match status" value="1"/>
</dbReference>
<dbReference type="SUPFAM" id="SSF53098">
    <property type="entry name" value="Ribonuclease H-like"/>
    <property type="match status" value="1"/>
</dbReference>
<dbReference type="EMBL" id="SMMG02000005">
    <property type="protein sequence ID" value="KAA3475505.1"/>
    <property type="molecule type" value="Genomic_DNA"/>
</dbReference>
<evidence type="ECO:0000259" key="1">
    <source>
        <dbReference type="PROSITE" id="PS50878"/>
    </source>
</evidence>
<dbReference type="InterPro" id="IPR012337">
    <property type="entry name" value="RNaseH-like_sf"/>
</dbReference>
<dbReference type="CDD" id="cd06222">
    <property type="entry name" value="RNase_H_like"/>
    <property type="match status" value="1"/>
</dbReference>
<evidence type="ECO:0000313" key="3">
    <source>
        <dbReference type="Proteomes" id="UP000325315"/>
    </source>
</evidence>
<dbReference type="Gene3D" id="3.30.420.10">
    <property type="entry name" value="Ribonuclease H-like superfamily/Ribonuclease H"/>
    <property type="match status" value="1"/>
</dbReference>
<dbReference type="InterPro" id="IPR002156">
    <property type="entry name" value="RNaseH_domain"/>
</dbReference>
<proteinExistence type="predicted"/>
<dbReference type="GO" id="GO:0004523">
    <property type="term" value="F:RNA-DNA hybrid ribonuclease activity"/>
    <property type="evidence" value="ECO:0007669"/>
    <property type="project" value="InterPro"/>
</dbReference>
<gene>
    <name evidence="2" type="ORF">EPI10_025678</name>
</gene>
<dbReference type="InterPro" id="IPR043502">
    <property type="entry name" value="DNA/RNA_pol_sf"/>
</dbReference>
<dbReference type="SUPFAM" id="SSF56672">
    <property type="entry name" value="DNA/RNA polymerases"/>
    <property type="match status" value="1"/>
</dbReference>
<keyword evidence="2" id="KW-0695">RNA-directed DNA polymerase</keyword>
<dbReference type="InterPro" id="IPR036397">
    <property type="entry name" value="RNaseH_sf"/>
</dbReference>